<accession>A0A9P9HN21</accession>
<proteinExistence type="predicted"/>
<feature type="transmembrane region" description="Helical" evidence="1">
    <location>
        <begin position="77"/>
        <end position="96"/>
    </location>
</feature>
<feature type="transmembrane region" description="Helical" evidence="1">
    <location>
        <begin position="20"/>
        <end position="40"/>
    </location>
</feature>
<feature type="transmembrane region" description="Helical" evidence="1">
    <location>
        <begin position="250"/>
        <end position="272"/>
    </location>
</feature>
<evidence type="ECO:0000256" key="1">
    <source>
        <dbReference type="SAM" id="Phobius"/>
    </source>
</evidence>
<sequence>MDENSSNLCLLPGRPDLYGVGIRTAFYIQWLGSLIIELLSEEHLTDMRFVSVFSSAAALTALIIGAAQGKLYPLDVYFLLLFAMGFFLFLIPLRTWQLLTRCQPHLDPFFLSQEDHGVFYNLMTVTILAGNTAMGAWYYTTFLPRLNRDCWEVVFVLGKVDLENRGYVIASAIFYIGILAMLAGFIFLGSCCDAPDTSSAAQRRIRKKHIKRLRILRVVSGLVVFTLLVLAIELPIYWNHIDNVSEFETLAQLIPFFLSIGVFFRSWALWVIRDRNQEQDWDDSWSTSVATSSIDPMEYYDRYDYGEYGYDYYDWPQIPQWPPSVYYSVRLN</sequence>
<evidence type="ECO:0000313" key="2">
    <source>
        <dbReference type="EMBL" id="KAH7259973.1"/>
    </source>
</evidence>
<keyword evidence="1" id="KW-1133">Transmembrane helix</keyword>
<name>A0A9P9HN21_FUSSL</name>
<dbReference type="EMBL" id="JAGTJS010000008">
    <property type="protein sequence ID" value="KAH7259973.1"/>
    <property type="molecule type" value="Genomic_DNA"/>
</dbReference>
<dbReference type="OrthoDB" id="1806at2759"/>
<reference evidence="2" key="1">
    <citation type="journal article" date="2021" name="Nat. Commun.">
        <title>Genetic determinants of endophytism in the Arabidopsis root mycobiome.</title>
        <authorList>
            <person name="Mesny F."/>
            <person name="Miyauchi S."/>
            <person name="Thiergart T."/>
            <person name="Pickel B."/>
            <person name="Atanasova L."/>
            <person name="Karlsson M."/>
            <person name="Huettel B."/>
            <person name="Barry K.W."/>
            <person name="Haridas S."/>
            <person name="Chen C."/>
            <person name="Bauer D."/>
            <person name="Andreopoulos W."/>
            <person name="Pangilinan J."/>
            <person name="LaButti K."/>
            <person name="Riley R."/>
            <person name="Lipzen A."/>
            <person name="Clum A."/>
            <person name="Drula E."/>
            <person name="Henrissat B."/>
            <person name="Kohler A."/>
            <person name="Grigoriev I.V."/>
            <person name="Martin F.M."/>
            <person name="Hacquard S."/>
        </authorList>
    </citation>
    <scope>NUCLEOTIDE SEQUENCE</scope>
    <source>
        <strain evidence="2">FSSC 5 MPI-SDFR-AT-0091</strain>
    </source>
</reference>
<organism evidence="2 3">
    <name type="scientific">Fusarium solani</name>
    <name type="common">Filamentous fungus</name>
    <dbReference type="NCBI Taxonomy" id="169388"/>
    <lineage>
        <taxon>Eukaryota</taxon>
        <taxon>Fungi</taxon>
        <taxon>Dikarya</taxon>
        <taxon>Ascomycota</taxon>
        <taxon>Pezizomycotina</taxon>
        <taxon>Sordariomycetes</taxon>
        <taxon>Hypocreomycetidae</taxon>
        <taxon>Hypocreales</taxon>
        <taxon>Nectriaceae</taxon>
        <taxon>Fusarium</taxon>
        <taxon>Fusarium solani species complex</taxon>
    </lineage>
</organism>
<feature type="transmembrane region" description="Helical" evidence="1">
    <location>
        <begin position="215"/>
        <end position="238"/>
    </location>
</feature>
<gene>
    <name evidence="2" type="ORF">B0J15DRAFT_593839</name>
</gene>
<protein>
    <submittedName>
        <fullName evidence="2">Uncharacterized protein</fullName>
    </submittedName>
</protein>
<keyword evidence="1" id="KW-0472">Membrane</keyword>
<feature type="transmembrane region" description="Helical" evidence="1">
    <location>
        <begin position="52"/>
        <end position="71"/>
    </location>
</feature>
<evidence type="ECO:0000313" key="3">
    <source>
        <dbReference type="Proteomes" id="UP000736672"/>
    </source>
</evidence>
<dbReference type="AlphaFoldDB" id="A0A9P9HN21"/>
<comment type="caution">
    <text evidence="2">The sequence shown here is derived from an EMBL/GenBank/DDBJ whole genome shotgun (WGS) entry which is preliminary data.</text>
</comment>
<dbReference type="Proteomes" id="UP000736672">
    <property type="component" value="Unassembled WGS sequence"/>
</dbReference>
<keyword evidence="1" id="KW-0812">Transmembrane</keyword>
<feature type="transmembrane region" description="Helical" evidence="1">
    <location>
        <begin position="167"/>
        <end position="194"/>
    </location>
</feature>
<feature type="transmembrane region" description="Helical" evidence="1">
    <location>
        <begin position="117"/>
        <end position="139"/>
    </location>
</feature>
<keyword evidence="3" id="KW-1185">Reference proteome</keyword>